<dbReference type="Proteomes" id="UP001458880">
    <property type="component" value="Unassembled WGS sequence"/>
</dbReference>
<dbReference type="EMBL" id="JASPKY010000012">
    <property type="protein sequence ID" value="KAK9753606.1"/>
    <property type="molecule type" value="Genomic_DNA"/>
</dbReference>
<protein>
    <submittedName>
        <fullName evidence="2">Uncharacterized protein</fullName>
    </submittedName>
</protein>
<reference evidence="2 3" key="1">
    <citation type="journal article" date="2024" name="BMC Genomics">
        <title>De novo assembly and annotation of Popillia japonica's genome with initial clues to its potential as an invasive pest.</title>
        <authorList>
            <person name="Cucini C."/>
            <person name="Boschi S."/>
            <person name="Funari R."/>
            <person name="Cardaioli E."/>
            <person name="Iannotti N."/>
            <person name="Marturano G."/>
            <person name="Paoli F."/>
            <person name="Bruttini M."/>
            <person name="Carapelli A."/>
            <person name="Frati F."/>
            <person name="Nardi F."/>
        </authorList>
    </citation>
    <scope>NUCLEOTIDE SEQUENCE [LARGE SCALE GENOMIC DNA]</scope>
    <source>
        <strain evidence="2">DMR45628</strain>
    </source>
</reference>
<evidence type="ECO:0000313" key="2">
    <source>
        <dbReference type="EMBL" id="KAK9753606.1"/>
    </source>
</evidence>
<feature type="region of interest" description="Disordered" evidence="1">
    <location>
        <begin position="1"/>
        <end position="29"/>
    </location>
</feature>
<name>A0AAW1N4I8_POPJA</name>
<comment type="caution">
    <text evidence="2">The sequence shown here is derived from an EMBL/GenBank/DDBJ whole genome shotgun (WGS) entry which is preliminary data.</text>
</comment>
<accession>A0AAW1N4I8</accession>
<proteinExistence type="predicted"/>
<feature type="compositionally biased region" description="Low complexity" evidence="1">
    <location>
        <begin position="46"/>
        <end position="66"/>
    </location>
</feature>
<sequence length="87" mass="8983">MTNVKSLRRERGPLSRHSDDGSNSSLESLGALASEIGKMSKYEDVTGSYDASDSSGGKKGSTISESLPQSQSDPVSSGSVAKTTPDS</sequence>
<organism evidence="2 3">
    <name type="scientific">Popillia japonica</name>
    <name type="common">Japanese beetle</name>
    <dbReference type="NCBI Taxonomy" id="7064"/>
    <lineage>
        <taxon>Eukaryota</taxon>
        <taxon>Metazoa</taxon>
        <taxon>Ecdysozoa</taxon>
        <taxon>Arthropoda</taxon>
        <taxon>Hexapoda</taxon>
        <taxon>Insecta</taxon>
        <taxon>Pterygota</taxon>
        <taxon>Neoptera</taxon>
        <taxon>Endopterygota</taxon>
        <taxon>Coleoptera</taxon>
        <taxon>Polyphaga</taxon>
        <taxon>Scarabaeiformia</taxon>
        <taxon>Scarabaeidae</taxon>
        <taxon>Rutelinae</taxon>
        <taxon>Popillia</taxon>
    </lineage>
</organism>
<feature type="region of interest" description="Disordered" evidence="1">
    <location>
        <begin position="45"/>
        <end position="87"/>
    </location>
</feature>
<evidence type="ECO:0000256" key="1">
    <source>
        <dbReference type="SAM" id="MobiDB-lite"/>
    </source>
</evidence>
<keyword evidence="3" id="KW-1185">Reference proteome</keyword>
<dbReference type="AlphaFoldDB" id="A0AAW1N4I8"/>
<evidence type="ECO:0000313" key="3">
    <source>
        <dbReference type="Proteomes" id="UP001458880"/>
    </source>
</evidence>
<feature type="compositionally biased region" description="Basic and acidic residues" evidence="1">
    <location>
        <begin position="7"/>
        <end position="20"/>
    </location>
</feature>
<feature type="compositionally biased region" description="Polar residues" evidence="1">
    <location>
        <begin position="67"/>
        <end position="87"/>
    </location>
</feature>
<gene>
    <name evidence="2" type="ORF">QE152_g1946</name>
</gene>